<dbReference type="SMART" id="SM00244">
    <property type="entry name" value="PHB"/>
    <property type="match status" value="1"/>
</dbReference>
<dbReference type="RefSeq" id="WP_097651395.1">
    <property type="nucleotide sequence ID" value="NZ_LYXE01000062.1"/>
</dbReference>
<organism evidence="4 5">
    <name type="scientific">Candidatus Chloroploca asiatica</name>
    <dbReference type="NCBI Taxonomy" id="1506545"/>
    <lineage>
        <taxon>Bacteria</taxon>
        <taxon>Bacillati</taxon>
        <taxon>Chloroflexota</taxon>
        <taxon>Chloroflexia</taxon>
        <taxon>Chloroflexales</taxon>
        <taxon>Chloroflexineae</taxon>
        <taxon>Oscillochloridaceae</taxon>
        <taxon>Candidatus Chloroploca</taxon>
    </lineage>
</organism>
<evidence type="ECO:0000259" key="3">
    <source>
        <dbReference type="SMART" id="SM00244"/>
    </source>
</evidence>
<dbReference type="GO" id="GO:0005886">
    <property type="term" value="C:plasma membrane"/>
    <property type="evidence" value="ECO:0007669"/>
    <property type="project" value="InterPro"/>
</dbReference>
<dbReference type="SUPFAM" id="SSF117892">
    <property type="entry name" value="Band 7/SPFH domain"/>
    <property type="match status" value="1"/>
</dbReference>
<evidence type="ECO:0000256" key="2">
    <source>
        <dbReference type="SAM" id="Phobius"/>
    </source>
</evidence>
<dbReference type="Gene3D" id="3.30.479.30">
    <property type="entry name" value="Band 7 domain"/>
    <property type="match status" value="1"/>
</dbReference>
<feature type="transmembrane region" description="Helical" evidence="2">
    <location>
        <begin position="6"/>
        <end position="27"/>
    </location>
</feature>
<gene>
    <name evidence="4" type="ORF">A9Q02_11290</name>
</gene>
<feature type="domain" description="Band 7" evidence="3">
    <location>
        <begin position="31"/>
        <end position="200"/>
    </location>
</feature>
<evidence type="ECO:0000313" key="5">
    <source>
        <dbReference type="Proteomes" id="UP000220922"/>
    </source>
</evidence>
<reference evidence="4 5" key="1">
    <citation type="submission" date="2016-05" db="EMBL/GenBank/DDBJ databases">
        <authorList>
            <person name="Lavstsen T."/>
            <person name="Jespersen J.S."/>
        </authorList>
    </citation>
    <scope>NUCLEOTIDE SEQUENCE [LARGE SCALE GENOMIC DNA]</scope>
    <source>
        <strain evidence="4 5">B7-9</strain>
    </source>
</reference>
<dbReference type="InterPro" id="IPR036013">
    <property type="entry name" value="Band_7/SPFH_dom_sf"/>
</dbReference>
<name>A0A2H3KP60_9CHLR</name>
<evidence type="ECO:0000256" key="1">
    <source>
        <dbReference type="ARBA" id="ARBA00008164"/>
    </source>
</evidence>
<dbReference type="PANTHER" id="PTHR10264:SF19">
    <property type="entry name" value="AT06885P-RELATED"/>
    <property type="match status" value="1"/>
</dbReference>
<dbReference type="AlphaFoldDB" id="A0A2H3KP60"/>
<evidence type="ECO:0000313" key="4">
    <source>
        <dbReference type="EMBL" id="PDW00014.1"/>
    </source>
</evidence>
<protein>
    <submittedName>
        <fullName evidence="4">Band 7 protein</fullName>
    </submittedName>
</protein>
<dbReference type="InterPro" id="IPR043202">
    <property type="entry name" value="Band-7_stomatin-like"/>
</dbReference>
<keyword evidence="2" id="KW-0472">Membrane</keyword>
<dbReference type="Proteomes" id="UP000220922">
    <property type="component" value="Unassembled WGS sequence"/>
</dbReference>
<dbReference type="Pfam" id="PF01145">
    <property type="entry name" value="Band_7"/>
    <property type="match status" value="1"/>
</dbReference>
<dbReference type="OrthoDB" id="128068at2"/>
<keyword evidence="2" id="KW-0812">Transmembrane</keyword>
<comment type="caution">
    <text evidence="4">The sequence shown here is derived from an EMBL/GenBank/DDBJ whole genome shotgun (WGS) entry which is preliminary data.</text>
</comment>
<accession>A0A2H3KP60</accession>
<sequence>MIWLSLSVAGVTFLLLFILVPLFLGFVRLFGIYTIVREGTCHVYTLFGKVVGVIREPGLHILLVELGPQAVIINFFGRCDVLDMRLDQRYLRSQPVNSEEGAPMGIGVWYEMGISDPISYLFKNADPQGSLAANVSNTVVRTLSNMPLADMLENRHPMSQVVRSEVTPKSQEWGYQLGSVYIRKVHFRDVGMIRQIEAKVVNRLRQVTSAISQDGVNQVSIITSTAERRAAIEFARAQAIRPQILGQALREISADPQIANTLFTILELQNITESGAEITLIPPKSHLLRELLVTEPPPGKG</sequence>
<proteinExistence type="inferred from homology"/>
<dbReference type="EMBL" id="LYXE01000062">
    <property type="protein sequence ID" value="PDW00014.1"/>
    <property type="molecule type" value="Genomic_DNA"/>
</dbReference>
<dbReference type="InterPro" id="IPR001107">
    <property type="entry name" value="Band_7"/>
</dbReference>
<comment type="similarity">
    <text evidence="1">Belongs to the band 7/mec-2 family.</text>
</comment>
<dbReference type="PANTHER" id="PTHR10264">
    <property type="entry name" value="BAND 7 PROTEIN-RELATED"/>
    <property type="match status" value="1"/>
</dbReference>
<keyword evidence="5" id="KW-1185">Reference proteome</keyword>
<keyword evidence="2" id="KW-1133">Transmembrane helix</keyword>